<keyword evidence="5" id="KW-0131">Cell cycle</keyword>
<dbReference type="Pfam" id="PF16421">
    <property type="entry name" value="E2F_CC-MB"/>
    <property type="match status" value="1"/>
</dbReference>
<reference evidence="8" key="1">
    <citation type="journal article" date="2013" name="Genome Biol.">
        <title>Reference genomes and transcriptomes of Nicotiana sylvestris and Nicotiana tomentosiformis.</title>
        <authorList>
            <person name="Sierro N."/>
            <person name="Battey J.N."/>
            <person name="Ouadi S."/>
            <person name="Bovet L."/>
            <person name="Goepfert S."/>
            <person name="Bakaher N."/>
            <person name="Peitsch M.C."/>
            <person name="Ivanov N.V."/>
        </authorList>
    </citation>
    <scope>NUCLEOTIDE SEQUENCE [LARGE SCALE GENOMIC DNA]</scope>
</reference>
<dbReference type="PANTHER" id="PTHR12081">
    <property type="entry name" value="TRANSCRIPTION FACTOR E2F"/>
    <property type="match status" value="1"/>
</dbReference>
<evidence type="ECO:0000256" key="4">
    <source>
        <dbReference type="ARBA" id="ARBA00023163"/>
    </source>
</evidence>
<comment type="subcellular location">
    <subcellularLocation>
        <location evidence="6">Nucleus</location>
    </subcellularLocation>
</comment>
<dbReference type="Gene3D" id="6.10.250.540">
    <property type="match status" value="1"/>
</dbReference>
<keyword evidence="6" id="KW-0539">Nucleus</keyword>
<dbReference type="OrthoDB" id="1743261at2759"/>
<evidence type="ECO:0000256" key="5">
    <source>
        <dbReference type="ARBA" id="ARBA00023306"/>
    </source>
</evidence>
<organism evidence="8 9">
    <name type="scientific">Nicotiana sylvestris</name>
    <name type="common">Wood tobacco</name>
    <name type="synonym">South American tobacco</name>
    <dbReference type="NCBI Taxonomy" id="4096"/>
    <lineage>
        <taxon>Eukaryota</taxon>
        <taxon>Viridiplantae</taxon>
        <taxon>Streptophyta</taxon>
        <taxon>Embryophyta</taxon>
        <taxon>Tracheophyta</taxon>
        <taxon>Spermatophyta</taxon>
        <taxon>Magnoliopsida</taxon>
        <taxon>eudicotyledons</taxon>
        <taxon>Gunneridae</taxon>
        <taxon>Pentapetalae</taxon>
        <taxon>asterids</taxon>
        <taxon>lamiids</taxon>
        <taxon>Solanales</taxon>
        <taxon>Solanaceae</taxon>
        <taxon>Nicotianoideae</taxon>
        <taxon>Nicotianeae</taxon>
        <taxon>Nicotiana</taxon>
    </lineage>
</organism>
<protein>
    <submittedName>
        <fullName evidence="9">Transcription factor E2FC-like</fullName>
    </submittedName>
</protein>
<dbReference type="Proteomes" id="UP000189701">
    <property type="component" value="Unplaced"/>
</dbReference>
<gene>
    <name evidence="9" type="primary">LOC104231686</name>
</gene>
<dbReference type="eggNOG" id="KOG2577">
    <property type="taxonomic scope" value="Eukaryota"/>
</dbReference>
<dbReference type="GO" id="GO:0000978">
    <property type="term" value="F:RNA polymerase II cis-regulatory region sequence-specific DNA binding"/>
    <property type="evidence" value="ECO:0007669"/>
    <property type="project" value="InterPro"/>
</dbReference>
<dbReference type="InterPro" id="IPR015633">
    <property type="entry name" value="E2F"/>
</dbReference>
<evidence type="ECO:0000259" key="7">
    <source>
        <dbReference type="SMART" id="SM01372"/>
    </source>
</evidence>
<dbReference type="GO" id="GO:0046983">
    <property type="term" value="F:protein dimerization activity"/>
    <property type="evidence" value="ECO:0007669"/>
    <property type="project" value="InterPro"/>
</dbReference>
<dbReference type="GeneID" id="104231686"/>
<evidence type="ECO:0000256" key="3">
    <source>
        <dbReference type="ARBA" id="ARBA00023125"/>
    </source>
</evidence>
<dbReference type="CDD" id="cd14660">
    <property type="entry name" value="E2F_DD"/>
    <property type="match status" value="1"/>
</dbReference>
<keyword evidence="3 6" id="KW-0238">DNA-binding</keyword>
<dbReference type="STRING" id="4096.A0A1U7X7Y4"/>
<accession>A0A1U7X7Y4</accession>
<dbReference type="GO" id="GO:0090575">
    <property type="term" value="C:RNA polymerase II transcription regulator complex"/>
    <property type="evidence" value="ECO:0007669"/>
    <property type="project" value="TreeGrafter"/>
</dbReference>
<dbReference type="SUPFAM" id="SSF46785">
    <property type="entry name" value="Winged helix' DNA-binding domain"/>
    <property type="match status" value="1"/>
</dbReference>
<evidence type="ECO:0000313" key="9">
    <source>
        <dbReference type="RefSeq" id="XP_009783024.1"/>
    </source>
</evidence>
<dbReference type="GO" id="GO:0000981">
    <property type="term" value="F:DNA-binding transcription factor activity, RNA polymerase II-specific"/>
    <property type="evidence" value="ECO:0007669"/>
    <property type="project" value="TreeGrafter"/>
</dbReference>
<reference evidence="9" key="2">
    <citation type="submission" date="2025-08" db="UniProtKB">
        <authorList>
            <consortium name="RefSeq"/>
        </authorList>
    </citation>
    <scope>IDENTIFICATION</scope>
    <source>
        <tissue evidence="9">Leaf</tissue>
    </source>
</reference>
<dbReference type="InterPro" id="IPR032198">
    <property type="entry name" value="E2F_CC-MB"/>
</dbReference>
<evidence type="ECO:0000256" key="6">
    <source>
        <dbReference type="RuleBase" id="RU003796"/>
    </source>
</evidence>
<evidence type="ECO:0000256" key="2">
    <source>
        <dbReference type="ARBA" id="ARBA00023015"/>
    </source>
</evidence>
<dbReference type="InterPro" id="IPR037241">
    <property type="entry name" value="E2F-DP_heterodim"/>
</dbReference>
<evidence type="ECO:0000313" key="8">
    <source>
        <dbReference type="Proteomes" id="UP000189701"/>
    </source>
</evidence>
<evidence type="ECO:0000256" key="1">
    <source>
        <dbReference type="ARBA" id="ARBA00010940"/>
    </source>
</evidence>
<sequence length="381" mass="42098">MSTAGENVDLNLNLNLSLAPLHLMSQICSESRPVARNLFASSTFVSAPNNGTEKSKDDNCGYGVCKTTVAANHSPLGQAARARAKKSSKGKASRDAISAATGINADLLDNLNLGGSYRFDNSLGLLTKKFISLLQEAEDGSLDLNHSADVLKVAKRRIYDITNVLEGIGLIEKTTKSRICWKGFPSTRSRGLHDQVSRLKGEIEYLNAEDWRLDNCIREKLEQIRTLESDVNCQKSLLLTEEDIMSLPHFRDKTVIAIKAPDASLIEVPDPCEDLDFPEKQYRLVLRSTTGPIDLFLLSKQGWKHEDITIKHTKQLDALTADEKMDDAYLSSVPPCSLDSTTSKLSGVHKIVPSHASIDDDYWLRSEQEVSATDLWGIEHS</sequence>
<dbReference type="SMART" id="SM01372">
    <property type="entry name" value="E2F_TDP"/>
    <property type="match status" value="1"/>
</dbReference>
<name>A0A1U7X7Y4_NICSY</name>
<dbReference type="InterPro" id="IPR003316">
    <property type="entry name" value="E2F_WHTH_DNA-bd_dom"/>
</dbReference>
<dbReference type="PANTHER" id="PTHR12081:SF51">
    <property type="entry name" value="TRANSCRIPTION FACTOR E2FC"/>
    <property type="match status" value="1"/>
</dbReference>
<dbReference type="KEGG" id="nsy:104231686"/>
<feature type="domain" description="E2F/DP family winged-helix DNA-binding" evidence="7">
    <location>
        <begin position="118"/>
        <end position="183"/>
    </location>
</feature>
<dbReference type="Gene3D" id="1.10.10.10">
    <property type="entry name" value="Winged helix-like DNA-binding domain superfamily/Winged helix DNA-binding domain"/>
    <property type="match status" value="1"/>
</dbReference>
<keyword evidence="2 6" id="KW-0805">Transcription regulation</keyword>
<dbReference type="AlphaFoldDB" id="A0A1U7X7Y4"/>
<dbReference type="RefSeq" id="XP_009783024.1">
    <property type="nucleotide sequence ID" value="XM_009784722.1"/>
</dbReference>
<comment type="similarity">
    <text evidence="1 6">Belongs to the E2F/DP family.</text>
</comment>
<dbReference type="FunFam" id="1.10.10.10:FF:000008">
    <property type="entry name" value="E2F transcription factor 1"/>
    <property type="match status" value="1"/>
</dbReference>
<dbReference type="InterPro" id="IPR036390">
    <property type="entry name" value="WH_DNA-bd_sf"/>
</dbReference>
<dbReference type="SUPFAM" id="SSF144074">
    <property type="entry name" value="E2F-DP heterodimerization region"/>
    <property type="match status" value="1"/>
</dbReference>
<dbReference type="Pfam" id="PF02319">
    <property type="entry name" value="WHD_E2F_TDP"/>
    <property type="match status" value="1"/>
</dbReference>
<keyword evidence="4 6" id="KW-0804">Transcription</keyword>
<keyword evidence="8" id="KW-1185">Reference proteome</keyword>
<dbReference type="InterPro" id="IPR036388">
    <property type="entry name" value="WH-like_DNA-bd_sf"/>
</dbReference>
<proteinExistence type="inferred from homology"/>